<organism evidence="11 12">
    <name type="scientific">Saccharobesus litoralis</name>
    <dbReference type="NCBI Taxonomy" id="2172099"/>
    <lineage>
        <taxon>Bacteria</taxon>
        <taxon>Pseudomonadati</taxon>
        <taxon>Pseudomonadota</taxon>
        <taxon>Gammaproteobacteria</taxon>
        <taxon>Alteromonadales</taxon>
        <taxon>Alteromonadaceae</taxon>
        <taxon>Saccharobesus</taxon>
    </lineage>
</organism>
<dbReference type="GO" id="GO:0006935">
    <property type="term" value="P:chemotaxis"/>
    <property type="evidence" value="ECO:0007669"/>
    <property type="project" value="InterPro"/>
</dbReference>
<reference evidence="11 12" key="1">
    <citation type="submission" date="2018-01" db="EMBL/GenBank/DDBJ databases">
        <title>Genome sequence of a Cantenovulum-like bacteria.</title>
        <authorList>
            <person name="Tan W.R."/>
            <person name="Lau N.-S."/>
            <person name="Go F."/>
            <person name="Amirul A.-A.A."/>
        </authorList>
    </citation>
    <scope>NUCLEOTIDE SEQUENCE [LARGE SCALE GENOMIC DNA]</scope>
    <source>
        <strain evidence="11 12">CCB-QB4</strain>
    </source>
</reference>
<dbReference type="CDD" id="cd06225">
    <property type="entry name" value="HAMP"/>
    <property type="match status" value="1"/>
</dbReference>
<dbReference type="AlphaFoldDB" id="A0A2S0VMP4"/>
<evidence type="ECO:0000256" key="4">
    <source>
        <dbReference type="ARBA" id="ARBA00023136"/>
    </source>
</evidence>
<dbReference type="Pfam" id="PF08376">
    <property type="entry name" value="NIT"/>
    <property type="match status" value="1"/>
</dbReference>
<evidence type="ECO:0008006" key="13">
    <source>
        <dbReference type="Google" id="ProtNLM"/>
    </source>
</evidence>
<dbReference type="KEGG" id="cate:C2869_02930"/>
<keyword evidence="5 7" id="KW-0807">Transducer</keyword>
<feature type="transmembrane region" description="Helical" evidence="8">
    <location>
        <begin position="314"/>
        <end position="336"/>
    </location>
</feature>
<proteinExistence type="inferred from homology"/>
<dbReference type="PRINTS" id="PR00260">
    <property type="entry name" value="CHEMTRNSDUCR"/>
</dbReference>
<dbReference type="GO" id="GO:0004888">
    <property type="term" value="F:transmembrane signaling receptor activity"/>
    <property type="evidence" value="ECO:0007669"/>
    <property type="project" value="InterPro"/>
</dbReference>
<dbReference type="Proteomes" id="UP000244441">
    <property type="component" value="Chromosome"/>
</dbReference>
<dbReference type="PROSITE" id="PS50111">
    <property type="entry name" value="CHEMOTAXIS_TRANSDUC_2"/>
    <property type="match status" value="1"/>
</dbReference>
<keyword evidence="3 8" id="KW-1133">Transmembrane helix</keyword>
<evidence type="ECO:0000256" key="2">
    <source>
        <dbReference type="ARBA" id="ARBA00022692"/>
    </source>
</evidence>
<gene>
    <name evidence="11" type="ORF">C2869_02930</name>
</gene>
<dbReference type="CDD" id="cd11386">
    <property type="entry name" value="MCP_signal"/>
    <property type="match status" value="1"/>
</dbReference>
<dbReference type="GO" id="GO:0016020">
    <property type="term" value="C:membrane"/>
    <property type="evidence" value="ECO:0007669"/>
    <property type="project" value="UniProtKB-SubCell"/>
</dbReference>
<dbReference type="Pfam" id="PF00672">
    <property type="entry name" value="HAMP"/>
    <property type="match status" value="1"/>
</dbReference>
<comment type="subcellular location">
    <subcellularLocation>
        <location evidence="1">Membrane</location>
        <topology evidence="1">Multi-pass membrane protein</topology>
    </subcellularLocation>
</comment>
<feature type="domain" description="Methyl-accepting transducer" evidence="9">
    <location>
        <begin position="395"/>
        <end position="631"/>
    </location>
</feature>
<dbReference type="Gene3D" id="1.10.287.950">
    <property type="entry name" value="Methyl-accepting chemotaxis protein"/>
    <property type="match status" value="1"/>
</dbReference>
<dbReference type="EMBL" id="CP026604">
    <property type="protein sequence ID" value="AWB65452.1"/>
    <property type="molecule type" value="Genomic_DNA"/>
</dbReference>
<dbReference type="SUPFAM" id="SSF58104">
    <property type="entry name" value="Methyl-accepting chemotaxis protein (MCP) signaling domain"/>
    <property type="match status" value="1"/>
</dbReference>
<dbReference type="GO" id="GO:0007165">
    <property type="term" value="P:signal transduction"/>
    <property type="evidence" value="ECO:0007669"/>
    <property type="project" value="UniProtKB-KW"/>
</dbReference>
<evidence type="ECO:0000256" key="3">
    <source>
        <dbReference type="ARBA" id="ARBA00022989"/>
    </source>
</evidence>
<sequence length="668" mass="74645">MLILSNIRLLPRIIVIILLPLAVVSWLSYERVDNALQKQNNLQDISTLMTLINESSQLLTALQDERDYSFGYFHSKKQRYSREVEQARKSTDKQISSFNFYVSNHPQLQDLPRFYNKLVQFQETFNELNTVRDAVEQLKNKVSDSRYTFRTYKDRNLKLINLVEEIISLADNKRLSVTATNLHALMQIKDITSEMRGVIFSAALGRGTFGVGRFRHFINIEAVQAEYKSKLLRNGSEEVRAIITNDSQLASQKEAIAFINQMKYMLDKPIDMEATHYFEIMSQLLATYNQAQQQILNEISNSLSEQQQQANSNLWFTLSVLMTLVTLISLISYFIVRSINRPLAALVKTCRYISQSKDMGHRVESKGSDEIAEVAQALNSLLDNVDQAVKQVYQQTHIVTDVTSQVASAMQTTLQSTDSQNQATDNVSVAMNEMTASISEVAQNSQLTSDAVQRAHSTSVQSAEKADQSRHLMLELINELGNTSQVVERLNDETNTISSVLNVIQGIAEQTNLLALNAAIEAARAGEQGRGFAVVADEVRGLASRTQESTKQISDQIEALQAGSHSAVTNMGRLQTKGEEAVTAVVDSVQAFAEMKDELDTISGMSSQIATAAEEQNCVANEINERIHHIKHDAEQMAEHAHSAEKSCDKLVTTGDTLRSCVDQFQVS</sequence>
<dbReference type="SMART" id="SM00283">
    <property type="entry name" value="MA"/>
    <property type="match status" value="1"/>
</dbReference>
<evidence type="ECO:0000313" key="11">
    <source>
        <dbReference type="EMBL" id="AWB65452.1"/>
    </source>
</evidence>
<dbReference type="OrthoDB" id="2489132at2"/>
<feature type="domain" description="HAMP" evidence="10">
    <location>
        <begin position="337"/>
        <end position="390"/>
    </location>
</feature>
<evidence type="ECO:0000259" key="9">
    <source>
        <dbReference type="PROSITE" id="PS50111"/>
    </source>
</evidence>
<dbReference type="PANTHER" id="PTHR32089:SF119">
    <property type="entry name" value="METHYL-ACCEPTING CHEMOTAXIS PROTEIN CTPL"/>
    <property type="match status" value="1"/>
</dbReference>
<keyword evidence="4 8" id="KW-0472">Membrane</keyword>
<dbReference type="Pfam" id="PF00015">
    <property type="entry name" value="MCPsignal"/>
    <property type="match status" value="1"/>
</dbReference>
<accession>A0A2S0VMP4</accession>
<evidence type="ECO:0000256" key="7">
    <source>
        <dbReference type="PROSITE-ProRule" id="PRU00284"/>
    </source>
</evidence>
<keyword evidence="12" id="KW-1185">Reference proteome</keyword>
<dbReference type="RefSeq" id="WP_108601528.1">
    <property type="nucleotide sequence ID" value="NZ_CP026604.1"/>
</dbReference>
<evidence type="ECO:0000313" key="12">
    <source>
        <dbReference type="Proteomes" id="UP000244441"/>
    </source>
</evidence>
<dbReference type="InterPro" id="IPR004090">
    <property type="entry name" value="Chemotax_Me-accpt_rcpt"/>
</dbReference>
<dbReference type="FunFam" id="1.10.287.950:FF:000001">
    <property type="entry name" value="Methyl-accepting chemotaxis sensory transducer"/>
    <property type="match status" value="1"/>
</dbReference>
<comment type="similarity">
    <text evidence="6">Belongs to the methyl-accepting chemotaxis (MCP) protein family.</text>
</comment>
<dbReference type="SMART" id="SM00304">
    <property type="entry name" value="HAMP"/>
    <property type="match status" value="1"/>
</dbReference>
<evidence type="ECO:0000256" key="1">
    <source>
        <dbReference type="ARBA" id="ARBA00004141"/>
    </source>
</evidence>
<evidence type="ECO:0000256" key="8">
    <source>
        <dbReference type="SAM" id="Phobius"/>
    </source>
</evidence>
<dbReference type="InterPro" id="IPR004089">
    <property type="entry name" value="MCPsignal_dom"/>
</dbReference>
<dbReference type="PANTHER" id="PTHR32089">
    <property type="entry name" value="METHYL-ACCEPTING CHEMOTAXIS PROTEIN MCPB"/>
    <property type="match status" value="1"/>
</dbReference>
<keyword evidence="2 8" id="KW-0812">Transmembrane</keyword>
<protein>
    <recommendedName>
        <fullName evidence="13">Methyl-accepting chemotaxis protein</fullName>
    </recommendedName>
</protein>
<feature type="transmembrane region" description="Helical" evidence="8">
    <location>
        <begin position="9"/>
        <end position="29"/>
    </location>
</feature>
<dbReference type="InterPro" id="IPR013587">
    <property type="entry name" value="Nitrate/nitrite_sensing"/>
</dbReference>
<name>A0A2S0VMP4_9ALTE</name>
<evidence type="ECO:0000259" key="10">
    <source>
        <dbReference type="PROSITE" id="PS50885"/>
    </source>
</evidence>
<evidence type="ECO:0000256" key="5">
    <source>
        <dbReference type="ARBA" id="ARBA00023224"/>
    </source>
</evidence>
<dbReference type="PROSITE" id="PS50885">
    <property type="entry name" value="HAMP"/>
    <property type="match status" value="1"/>
</dbReference>
<evidence type="ECO:0000256" key="6">
    <source>
        <dbReference type="ARBA" id="ARBA00029447"/>
    </source>
</evidence>
<dbReference type="InterPro" id="IPR003660">
    <property type="entry name" value="HAMP_dom"/>
</dbReference>